<dbReference type="SUPFAM" id="SSF53474">
    <property type="entry name" value="alpha/beta-Hydrolases"/>
    <property type="match status" value="1"/>
</dbReference>
<reference evidence="1" key="1">
    <citation type="journal article" date="2014" name="Front. Microbiol.">
        <title>High frequency of phylogenetically diverse reductive dehalogenase-homologous genes in deep subseafloor sedimentary metagenomes.</title>
        <authorList>
            <person name="Kawai M."/>
            <person name="Futagami T."/>
            <person name="Toyoda A."/>
            <person name="Takaki Y."/>
            <person name="Nishi S."/>
            <person name="Hori S."/>
            <person name="Arai W."/>
            <person name="Tsubouchi T."/>
            <person name="Morono Y."/>
            <person name="Uchiyama I."/>
            <person name="Ito T."/>
            <person name="Fujiyama A."/>
            <person name="Inagaki F."/>
            <person name="Takami H."/>
        </authorList>
    </citation>
    <scope>NUCLEOTIDE SEQUENCE</scope>
    <source>
        <strain evidence="1">Expedition CK06-06</strain>
    </source>
</reference>
<comment type="caution">
    <text evidence="1">The sequence shown here is derived from an EMBL/GenBank/DDBJ whole genome shotgun (WGS) entry which is preliminary data.</text>
</comment>
<proteinExistence type="predicted"/>
<accession>X1UEM4</accession>
<organism evidence="1">
    <name type="scientific">marine sediment metagenome</name>
    <dbReference type="NCBI Taxonomy" id="412755"/>
    <lineage>
        <taxon>unclassified sequences</taxon>
        <taxon>metagenomes</taxon>
        <taxon>ecological metagenomes</taxon>
    </lineage>
</organism>
<name>X1UEM4_9ZZZZ</name>
<dbReference type="EMBL" id="BARW01020094">
    <property type="protein sequence ID" value="GAJ02002.1"/>
    <property type="molecule type" value="Genomic_DNA"/>
</dbReference>
<protein>
    <submittedName>
        <fullName evidence="1">Uncharacterized protein</fullName>
    </submittedName>
</protein>
<feature type="non-terminal residue" evidence="1">
    <location>
        <position position="216"/>
    </location>
</feature>
<evidence type="ECO:0000313" key="1">
    <source>
        <dbReference type="EMBL" id="GAJ02002.1"/>
    </source>
</evidence>
<sequence length="216" mass="23444">MVINIRRLGILVALTAVLLLGTALIALSYTSVGIAGSVGAGGVPLSVPDLSTVPESVAEDAAGLAMELYGDYQERHEDFVDRLLAIYGEAKDKDFVVIFNSGGWGWNFLENSPGWRSIFSGIESELAGLGYTSLMLDYRRTDENLRGIIDEGVEMITSYPSKAENLACRVEFLTNHIPDLRVIVTGESDGTVISDSVMNILRYNSQVYSIQTGPPF</sequence>
<dbReference type="AlphaFoldDB" id="X1UEM4"/>
<dbReference type="InterPro" id="IPR029058">
    <property type="entry name" value="AB_hydrolase_fold"/>
</dbReference>
<gene>
    <name evidence="1" type="ORF">S12H4_34015</name>
</gene>